<accession>A0ACB7TJL5</accession>
<evidence type="ECO:0000313" key="1">
    <source>
        <dbReference type="EMBL" id="KAH6947747.1"/>
    </source>
</evidence>
<proteinExistence type="predicted"/>
<sequence>MEQLKCAESKQIAESYSSFVAAVSPSLEGRGVATVVKPDDNAAGFSEEKIRCPSMPRQVRKIALSHPAGSSEAPEATMYVSKACFHWSMGLPDDQVKAGKAVAVANPGRSLRSFRR</sequence>
<reference evidence="1" key="1">
    <citation type="submission" date="2020-05" db="EMBL/GenBank/DDBJ databases">
        <title>Large-scale comparative analyses of tick genomes elucidate their genetic diversity and vector capacities.</title>
        <authorList>
            <person name="Jia N."/>
            <person name="Wang J."/>
            <person name="Shi W."/>
            <person name="Du L."/>
            <person name="Sun Y."/>
            <person name="Zhan W."/>
            <person name="Jiang J."/>
            <person name="Wang Q."/>
            <person name="Zhang B."/>
            <person name="Ji P."/>
            <person name="Sakyi L.B."/>
            <person name="Cui X."/>
            <person name="Yuan T."/>
            <person name="Jiang B."/>
            <person name="Yang W."/>
            <person name="Lam T.T.-Y."/>
            <person name="Chang Q."/>
            <person name="Ding S."/>
            <person name="Wang X."/>
            <person name="Zhu J."/>
            <person name="Ruan X."/>
            <person name="Zhao L."/>
            <person name="Wei J."/>
            <person name="Que T."/>
            <person name="Du C."/>
            <person name="Cheng J."/>
            <person name="Dai P."/>
            <person name="Han X."/>
            <person name="Huang E."/>
            <person name="Gao Y."/>
            <person name="Liu J."/>
            <person name="Shao H."/>
            <person name="Ye R."/>
            <person name="Li L."/>
            <person name="Wei W."/>
            <person name="Wang X."/>
            <person name="Wang C."/>
            <person name="Yang T."/>
            <person name="Huo Q."/>
            <person name="Li W."/>
            <person name="Guo W."/>
            <person name="Chen H."/>
            <person name="Zhou L."/>
            <person name="Ni X."/>
            <person name="Tian J."/>
            <person name="Zhou Y."/>
            <person name="Sheng Y."/>
            <person name="Liu T."/>
            <person name="Pan Y."/>
            <person name="Xia L."/>
            <person name="Li J."/>
            <person name="Zhao F."/>
            <person name="Cao W."/>
        </authorList>
    </citation>
    <scope>NUCLEOTIDE SEQUENCE</scope>
    <source>
        <strain evidence="1">Hyas-2018</strain>
    </source>
</reference>
<keyword evidence="2" id="KW-1185">Reference proteome</keyword>
<dbReference type="EMBL" id="CM023481">
    <property type="protein sequence ID" value="KAH6947747.1"/>
    <property type="molecule type" value="Genomic_DNA"/>
</dbReference>
<gene>
    <name evidence="1" type="ORF">HPB50_021119</name>
</gene>
<comment type="caution">
    <text evidence="1">The sequence shown here is derived from an EMBL/GenBank/DDBJ whole genome shotgun (WGS) entry which is preliminary data.</text>
</comment>
<evidence type="ECO:0000313" key="2">
    <source>
        <dbReference type="Proteomes" id="UP000821845"/>
    </source>
</evidence>
<dbReference type="Proteomes" id="UP000821845">
    <property type="component" value="Chromosome 1"/>
</dbReference>
<organism evidence="1 2">
    <name type="scientific">Hyalomma asiaticum</name>
    <name type="common">Tick</name>
    <dbReference type="NCBI Taxonomy" id="266040"/>
    <lineage>
        <taxon>Eukaryota</taxon>
        <taxon>Metazoa</taxon>
        <taxon>Ecdysozoa</taxon>
        <taxon>Arthropoda</taxon>
        <taxon>Chelicerata</taxon>
        <taxon>Arachnida</taxon>
        <taxon>Acari</taxon>
        <taxon>Parasitiformes</taxon>
        <taxon>Ixodida</taxon>
        <taxon>Ixodoidea</taxon>
        <taxon>Ixodidae</taxon>
        <taxon>Hyalomminae</taxon>
        <taxon>Hyalomma</taxon>
    </lineage>
</organism>
<name>A0ACB7TJL5_HYAAI</name>
<protein>
    <submittedName>
        <fullName evidence="1">Uncharacterized protein</fullName>
    </submittedName>
</protein>